<accession>A0A4Y2H019</accession>
<dbReference type="AlphaFoldDB" id="A0A4Y2H019"/>
<proteinExistence type="predicted"/>
<dbReference type="EMBL" id="BGPR01001629">
    <property type="protein sequence ID" value="GBM58316.1"/>
    <property type="molecule type" value="Genomic_DNA"/>
</dbReference>
<reference evidence="1 2" key="1">
    <citation type="journal article" date="2019" name="Sci. Rep.">
        <title>Orb-weaving spider Araneus ventricosus genome elucidates the spidroin gene catalogue.</title>
        <authorList>
            <person name="Kono N."/>
            <person name="Nakamura H."/>
            <person name="Ohtoshi R."/>
            <person name="Moran D.A.P."/>
            <person name="Shinohara A."/>
            <person name="Yoshida Y."/>
            <person name="Fujiwara M."/>
            <person name="Mori M."/>
            <person name="Tomita M."/>
            <person name="Arakawa K."/>
        </authorList>
    </citation>
    <scope>NUCLEOTIDE SEQUENCE [LARGE SCALE GENOMIC DNA]</scope>
</reference>
<gene>
    <name evidence="1" type="ORF">AVEN_264926_1</name>
</gene>
<evidence type="ECO:0000313" key="2">
    <source>
        <dbReference type="Proteomes" id="UP000499080"/>
    </source>
</evidence>
<protein>
    <submittedName>
        <fullName evidence="1">Uncharacterized protein</fullName>
    </submittedName>
</protein>
<comment type="caution">
    <text evidence="1">The sequence shown here is derived from an EMBL/GenBank/DDBJ whole genome shotgun (WGS) entry which is preliminary data.</text>
</comment>
<dbReference type="Proteomes" id="UP000499080">
    <property type="component" value="Unassembled WGS sequence"/>
</dbReference>
<organism evidence="1 2">
    <name type="scientific">Araneus ventricosus</name>
    <name type="common">Orbweaver spider</name>
    <name type="synonym">Epeira ventricosa</name>
    <dbReference type="NCBI Taxonomy" id="182803"/>
    <lineage>
        <taxon>Eukaryota</taxon>
        <taxon>Metazoa</taxon>
        <taxon>Ecdysozoa</taxon>
        <taxon>Arthropoda</taxon>
        <taxon>Chelicerata</taxon>
        <taxon>Arachnida</taxon>
        <taxon>Araneae</taxon>
        <taxon>Araneomorphae</taxon>
        <taxon>Entelegynae</taxon>
        <taxon>Araneoidea</taxon>
        <taxon>Araneidae</taxon>
        <taxon>Araneus</taxon>
    </lineage>
</organism>
<sequence>MRSLRIVKWDLASLVGTIMMLLSGFIVDDGSHLCNRGGASSCVPFVIGVTMRLASEPVLIVAAAGHSVHPRCSGRRDFSLWLLIALIPSGGHHEYVYVKPPDKQAGFRFLSGGGVVLSYSDDGEDWTGTGEAH</sequence>
<keyword evidence="2" id="KW-1185">Reference proteome</keyword>
<evidence type="ECO:0000313" key="1">
    <source>
        <dbReference type="EMBL" id="GBM58316.1"/>
    </source>
</evidence>
<name>A0A4Y2H019_ARAVE</name>